<dbReference type="InterPro" id="IPR041698">
    <property type="entry name" value="Methyltransf_25"/>
</dbReference>
<protein>
    <submittedName>
        <fullName evidence="3">Methyltransferase domain-containing protein</fullName>
    </submittedName>
</protein>
<keyword evidence="5" id="KW-1185">Reference proteome</keyword>
<dbReference type="CDD" id="cd02440">
    <property type="entry name" value="AdoMet_MTases"/>
    <property type="match status" value="1"/>
</dbReference>
<dbReference type="SUPFAM" id="SSF53335">
    <property type="entry name" value="S-adenosyl-L-methionine-dependent methyltransferases"/>
    <property type="match status" value="1"/>
</dbReference>
<gene>
    <name evidence="2" type="ORF">GT747_12375</name>
    <name evidence="3" type="ORF">SAMN05444424_2250</name>
</gene>
<sequence length="264" mass="29714">MARNEGEIREKYRGGEEEGRATQSRYAGLEFYYTKRHLDGYVGKGASVVELGCGTGYYALHFADRCREYLGVDLVPEHVAALREKAAKRGLANVRAQLGDATCLREISDGAFDVVLCLGPLYHLPPDERELVFSECRRICRRGGVAAFAYISRVGVYAGGCVHDQLRERYPNERANAFLLEQSRDDLNPDLFFYTMPEEIEAVARRYGFEKVKNLGTDFFVTMSAVEAMDDEKFERMRPLLDSMANSESCTGMSNHALLVCKRG</sequence>
<dbReference type="Proteomes" id="UP000184089">
    <property type="component" value="Unassembled WGS sequence"/>
</dbReference>
<dbReference type="Gene3D" id="3.40.50.150">
    <property type="entry name" value="Vaccinia Virus protein VP39"/>
    <property type="match status" value="1"/>
</dbReference>
<dbReference type="InterPro" id="IPR050508">
    <property type="entry name" value="Methyltransf_Superfamily"/>
</dbReference>
<dbReference type="PANTHER" id="PTHR42912:SF93">
    <property type="entry name" value="N6-ADENOSINE-METHYLTRANSFERASE TMT1A"/>
    <property type="match status" value="1"/>
</dbReference>
<reference evidence="4" key="1">
    <citation type="submission" date="2016-11" db="EMBL/GenBank/DDBJ databases">
        <authorList>
            <person name="Jaros S."/>
            <person name="Januszkiewicz K."/>
            <person name="Wedrychowicz H."/>
        </authorList>
    </citation>
    <scope>NUCLEOTIDE SEQUENCE [LARGE SCALE GENOMIC DNA]</scope>
    <source>
        <strain evidence="4">DSM 4029</strain>
    </source>
</reference>
<dbReference type="AlphaFoldDB" id="A0AAQ1MER4"/>
<keyword evidence="3" id="KW-0808">Transferase</keyword>
<feature type="domain" description="Methyltransferase" evidence="1">
    <location>
        <begin position="48"/>
        <end position="144"/>
    </location>
</feature>
<dbReference type="GO" id="GO:0032259">
    <property type="term" value="P:methylation"/>
    <property type="evidence" value="ECO:0007669"/>
    <property type="project" value="UniProtKB-KW"/>
</dbReference>
<dbReference type="PANTHER" id="PTHR42912">
    <property type="entry name" value="METHYLTRANSFERASE"/>
    <property type="match status" value="1"/>
</dbReference>
<accession>A0AAQ1MER4</accession>
<organism evidence="3 4">
    <name type="scientific">Bittarella massiliensis</name>
    <name type="common">ex Durand et al. 2017</name>
    <dbReference type="NCBI Taxonomy" id="1720313"/>
    <lineage>
        <taxon>Bacteria</taxon>
        <taxon>Bacillati</taxon>
        <taxon>Bacillota</taxon>
        <taxon>Clostridia</taxon>
        <taxon>Eubacteriales</taxon>
        <taxon>Oscillospiraceae</taxon>
        <taxon>Bittarella (ex Durand et al. 2017)</taxon>
    </lineage>
</organism>
<comment type="caution">
    <text evidence="3">The sequence shown here is derived from an EMBL/GenBank/DDBJ whole genome shotgun (WGS) entry which is preliminary data.</text>
</comment>
<evidence type="ECO:0000313" key="5">
    <source>
        <dbReference type="Proteomes" id="UP000474718"/>
    </source>
</evidence>
<keyword evidence="3" id="KW-0489">Methyltransferase</keyword>
<dbReference type="GO" id="GO:0008168">
    <property type="term" value="F:methyltransferase activity"/>
    <property type="evidence" value="ECO:0007669"/>
    <property type="project" value="UniProtKB-KW"/>
</dbReference>
<evidence type="ECO:0000313" key="4">
    <source>
        <dbReference type="Proteomes" id="UP000184089"/>
    </source>
</evidence>
<dbReference type="RefSeq" id="WP_021659554.1">
    <property type="nucleotide sequence ID" value="NZ_FQVY01000003.1"/>
</dbReference>
<dbReference type="EMBL" id="WWVX01000008">
    <property type="protein sequence ID" value="MZL70544.1"/>
    <property type="molecule type" value="Genomic_DNA"/>
</dbReference>
<evidence type="ECO:0000313" key="2">
    <source>
        <dbReference type="EMBL" id="MZL70544.1"/>
    </source>
</evidence>
<reference evidence="2 5" key="3">
    <citation type="journal article" date="2019" name="Nat. Med.">
        <title>A library of human gut bacterial isolates paired with longitudinal multiomics data enables mechanistic microbiome research.</title>
        <authorList>
            <person name="Poyet M."/>
            <person name="Groussin M."/>
            <person name="Gibbons S.M."/>
            <person name="Avila-Pacheco J."/>
            <person name="Jiang X."/>
            <person name="Kearney S.M."/>
            <person name="Perrotta A.R."/>
            <person name="Berdy B."/>
            <person name="Zhao S."/>
            <person name="Lieberman T.D."/>
            <person name="Swanson P.K."/>
            <person name="Smith M."/>
            <person name="Roesemann S."/>
            <person name="Alexander J.E."/>
            <person name="Rich S.A."/>
            <person name="Livny J."/>
            <person name="Vlamakis H."/>
            <person name="Clish C."/>
            <person name="Bullock K."/>
            <person name="Deik A."/>
            <person name="Scott J."/>
            <person name="Pierce K.A."/>
            <person name="Xavier R.J."/>
            <person name="Alm E.J."/>
        </authorList>
    </citation>
    <scope>NUCLEOTIDE SEQUENCE [LARGE SCALE GENOMIC DNA]</scope>
    <source>
        <strain evidence="2 5">BIOML-A2</strain>
    </source>
</reference>
<dbReference type="EMBL" id="FQVY01000003">
    <property type="protein sequence ID" value="SHG36272.1"/>
    <property type="molecule type" value="Genomic_DNA"/>
</dbReference>
<dbReference type="Pfam" id="PF13649">
    <property type="entry name" value="Methyltransf_25"/>
    <property type="match status" value="1"/>
</dbReference>
<dbReference type="InterPro" id="IPR029063">
    <property type="entry name" value="SAM-dependent_MTases_sf"/>
</dbReference>
<name>A0AAQ1MER4_9FIRM</name>
<dbReference type="Proteomes" id="UP000474718">
    <property type="component" value="Unassembled WGS sequence"/>
</dbReference>
<evidence type="ECO:0000313" key="3">
    <source>
        <dbReference type="EMBL" id="SHG36272.1"/>
    </source>
</evidence>
<evidence type="ECO:0000259" key="1">
    <source>
        <dbReference type="Pfam" id="PF13649"/>
    </source>
</evidence>
<proteinExistence type="predicted"/>
<reference evidence="3" key="2">
    <citation type="submission" date="2016-11" db="EMBL/GenBank/DDBJ databases">
        <authorList>
            <person name="Varghese N."/>
            <person name="Submissions S."/>
        </authorList>
    </citation>
    <scope>NUCLEOTIDE SEQUENCE</scope>
    <source>
        <strain evidence="3">DSM 4029</strain>
    </source>
</reference>